<reference evidence="3 4" key="1">
    <citation type="submission" date="2019-09" db="EMBL/GenBank/DDBJ databases">
        <title>Phylogeny of genus Pseudoclavibacter and closely related genus.</title>
        <authorList>
            <person name="Li Y."/>
        </authorList>
    </citation>
    <scope>NUCLEOTIDE SEQUENCE [LARGE SCALE GENOMIC DNA]</scope>
    <source>
        <strain evidence="3 4">DSM 23821</strain>
    </source>
</reference>
<protein>
    <submittedName>
        <fullName evidence="3">DUF4229 domain-containing protein</fullName>
    </submittedName>
</protein>
<accession>A0A7J5BQT5</accession>
<evidence type="ECO:0000313" key="4">
    <source>
        <dbReference type="Proteomes" id="UP000467240"/>
    </source>
</evidence>
<organism evidence="3 4">
    <name type="scientific">Pseudoclavibacter chungangensis</name>
    <dbReference type="NCBI Taxonomy" id="587635"/>
    <lineage>
        <taxon>Bacteria</taxon>
        <taxon>Bacillati</taxon>
        <taxon>Actinomycetota</taxon>
        <taxon>Actinomycetes</taxon>
        <taxon>Micrococcales</taxon>
        <taxon>Microbacteriaceae</taxon>
        <taxon>Pseudoclavibacter</taxon>
    </lineage>
</organism>
<gene>
    <name evidence="3" type="ORF">F8O01_09715</name>
</gene>
<dbReference type="OrthoDB" id="5126175at2"/>
<feature type="transmembrane region" description="Helical" evidence="2">
    <location>
        <begin position="34"/>
        <end position="55"/>
    </location>
</feature>
<evidence type="ECO:0000313" key="3">
    <source>
        <dbReference type="EMBL" id="KAB1656661.1"/>
    </source>
</evidence>
<dbReference type="Pfam" id="PF14012">
    <property type="entry name" value="DUF4229"/>
    <property type="match status" value="1"/>
</dbReference>
<feature type="compositionally biased region" description="Acidic residues" evidence="1">
    <location>
        <begin position="129"/>
        <end position="147"/>
    </location>
</feature>
<dbReference type="InterPro" id="IPR025323">
    <property type="entry name" value="DUF4229"/>
</dbReference>
<dbReference type="Proteomes" id="UP000467240">
    <property type="component" value="Unassembled WGS sequence"/>
</dbReference>
<dbReference type="AlphaFoldDB" id="A0A7J5BQT5"/>
<feature type="compositionally biased region" description="Basic and acidic residues" evidence="1">
    <location>
        <begin position="161"/>
        <end position="170"/>
    </location>
</feature>
<dbReference type="RefSeq" id="WP_158040675.1">
    <property type="nucleotide sequence ID" value="NZ_JACCFV010000001.1"/>
</dbReference>
<keyword evidence="4" id="KW-1185">Reference proteome</keyword>
<proteinExistence type="predicted"/>
<keyword evidence="2" id="KW-1133">Transmembrane helix</keyword>
<name>A0A7J5BQT5_9MICO</name>
<keyword evidence="2" id="KW-0812">Transmembrane</keyword>
<evidence type="ECO:0000256" key="2">
    <source>
        <dbReference type="SAM" id="Phobius"/>
    </source>
</evidence>
<evidence type="ECO:0000256" key="1">
    <source>
        <dbReference type="SAM" id="MobiDB-lite"/>
    </source>
</evidence>
<comment type="caution">
    <text evidence="3">The sequence shown here is derived from an EMBL/GenBank/DDBJ whole genome shotgun (WGS) entry which is preliminary data.</text>
</comment>
<dbReference type="EMBL" id="WBJZ01000011">
    <property type="protein sequence ID" value="KAB1656661.1"/>
    <property type="molecule type" value="Genomic_DNA"/>
</dbReference>
<feature type="compositionally biased region" description="Acidic residues" evidence="1">
    <location>
        <begin position="89"/>
        <end position="111"/>
    </location>
</feature>
<keyword evidence="2" id="KW-0472">Membrane</keyword>
<feature type="region of interest" description="Disordered" evidence="1">
    <location>
        <begin position="65"/>
        <end position="170"/>
    </location>
</feature>
<feature type="transmembrane region" description="Helical" evidence="2">
    <location>
        <begin position="7"/>
        <end position="28"/>
    </location>
</feature>
<sequence>MEHKRAWLLYVVVRVLAFAIPFVAVVVALPSWPYAWVVGALAGTVIGLCVSYIFLKPQRDRIADDIAEMRGRRDTRSDDERDEDRTLDEAETPDDAATGDENQTPDDDATDDAATPAGDHTTAEVATTPDDETIGDENGSIDDVAEPIDDHTSDEPSPSDARTRGDDATR</sequence>
<feature type="compositionally biased region" description="Basic and acidic residues" evidence="1">
    <location>
        <begin position="65"/>
        <end position="88"/>
    </location>
</feature>